<dbReference type="Proteomes" id="UP000294614">
    <property type="component" value="Unassembled WGS sequence"/>
</dbReference>
<dbReference type="Pfam" id="PF13671">
    <property type="entry name" value="AAA_33"/>
    <property type="match status" value="1"/>
</dbReference>
<protein>
    <recommendedName>
        <fullName evidence="3">Gluconate kinase</fullName>
    </recommendedName>
</protein>
<keyword evidence="2" id="KW-1185">Reference proteome</keyword>
<dbReference type="PANTHER" id="PTHR43883:SF1">
    <property type="entry name" value="GLUCONOKINASE"/>
    <property type="match status" value="1"/>
</dbReference>
<dbReference type="RefSeq" id="WP_132873568.1">
    <property type="nucleotide sequence ID" value="NZ_JBLJBI010000107.1"/>
</dbReference>
<sequence length="514" mass="59199">MEITETPVVTVMKELIKPERIAETHISYVFLKGDEVYKVKKSVDFGFLDFSSKKKRKAMCILEKELNERFCKGIYLDVLKIVRKEKSFDLVKYDSSLLTIDYCVKMKRIADDAFLSTKVAKGLVNASDAVRIGENIAKLFKNIKTDPYAAEANGSYDIVKFNCEENFAQTEGYKGNLIDPAQFDFIKKQTMRFLAENEALFTRRLKEGYVVDGHGDLRLEHIYMDGDDFGLIDCIEFNQRFRFNDVISEIGFLSMEVDQMGRTDFSDGLLEGFFKVYDDEDSKKLLNFYRCYRAYVRAKVTCFLLSSKDESWEHYKKNKDDVTKLMNMATLYASNMFETKSLVFYGLMASGKTKNAKVFAELLPVRHVNTDVVRKVMHGIDPETKVHVDFGVDIYSKENSLKLYDELGRIAEANRKLGRMTVVDGSFSKTEYLDRMKAGYTGKFLKIRFFASEDEILARLEKRKSRVCVTDGRVEIYESQKKTAQEIGADFEVETTGRAEENTKGILRFLINEA</sequence>
<organism evidence="1 2">
    <name type="scientific">Seleniivibrio woodruffii</name>
    <dbReference type="NCBI Taxonomy" id="1078050"/>
    <lineage>
        <taxon>Bacteria</taxon>
        <taxon>Pseudomonadati</taxon>
        <taxon>Deferribacterota</taxon>
        <taxon>Deferribacteres</taxon>
        <taxon>Deferribacterales</taxon>
        <taxon>Geovibrionaceae</taxon>
        <taxon>Seleniivibrio</taxon>
    </lineage>
</organism>
<dbReference type="SUPFAM" id="SSF52540">
    <property type="entry name" value="P-loop containing nucleoside triphosphate hydrolases"/>
    <property type="match status" value="1"/>
</dbReference>
<evidence type="ECO:0008006" key="3">
    <source>
        <dbReference type="Google" id="ProtNLM"/>
    </source>
</evidence>
<proteinExistence type="predicted"/>
<dbReference type="OrthoDB" id="9810277at2"/>
<dbReference type="InterPro" id="IPR011009">
    <property type="entry name" value="Kinase-like_dom_sf"/>
</dbReference>
<comment type="caution">
    <text evidence="1">The sequence shown here is derived from an EMBL/GenBank/DDBJ whole genome shotgun (WGS) entry which is preliminary data.</text>
</comment>
<dbReference type="AlphaFoldDB" id="A0A4R1K8L6"/>
<dbReference type="PANTHER" id="PTHR43883">
    <property type="entry name" value="SLR0207 PROTEIN"/>
    <property type="match status" value="1"/>
</dbReference>
<dbReference type="SUPFAM" id="SSF56112">
    <property type="entry name" value="Protein kinase-like (PK-like)"/>
    <property type="match status" value="1"/>
</dbReference>
<evidence type="ECO:0000313" key="2">
    <source>
        <dbReference type="Proteomes" id="UP000294614"/>
    </source>
</evidence>
<dbReference type="EMBL" id="SMGG01000004">
    <property type="protein sequence ID" value="TCK60698.1"/>
    <property type="molecule type" value="Genomic_DNA"/>
</dbReference>
<reference evidence="1 2" key="1">
    <citation type="submission" date="2019-03" db="EMBL/GenBank/DDBJ databases">
        <title>Genomic Encyclopedia of Type Strains, Phase IV (KMG-IV): sequencing the most valuable type-strain genomes for metagenomic binning, comparative biology and taxonomic classification.</title>
        <authorList>
            <person name="Goeker M."/>
        </authorList>
    </citation>
    <scope>NUCLEOTIDE SEQUENCE [LARGE SCALE GENOMIC DNA]</scope>
    <source>
        <strain evidence="1 2">DSM 24984</strain>
    </source>
</reference>
<evidence type="ECO:0000313" key="1">
    <source>
        <dbReference type="EMBL" id="TCK60698.1"/>
    </source>
</evidence>
<name>A0A4R1K8L6_9BACT</name>
<accession>A0A4R1K8L6</accession>
<dbReference type="InterPro" id="IPR052732">
    <property type="entry name" value="Cell-binding_unc_protein"/>
</dbReference>
<dbReference type="InterPro" id="IPR027417">
    <property type="entry name" value="P-loop_NTPase"/>
</dbReference>
<gene>
    <name evidence="1" type="ORF">C8D98_1577</name>
</gene>
<dbReference type="Gene3D" id="3.40.50.300">
    <property type="entry name" value="P-loop containing nucleotide triphosphate hydrolases"/>
    <property type="match status" value="1"/>
</dbReference>